<dbReference type="SUPFAM" id="SSF75304">
    <property type="entry name" value="Amidase signature (AS) enzymes"/>
    <property type="match status" value="1"/>
</dbReference>
<reference evidence="5" key="1">
    <citation type="submission" date="2022-01" db="EMBL/GenBank/DDBJ databases">
        <authorList>
            <person name="King R."/>
        </authorList>
    </citation>
    <scope>NUCLEOTIDE SEQUENCE</scope>
</reference>
<dbReference type="OrthoDB" id="6428749at2759"/>
<dbReference type="InterPro" id="IPR023631">
    <property type="entry name" value="Amidase_dom"/>
</dbReference>
<feature type="active site" description="Acyl-ester intermediate" evidence="2">
    <location>
        <position position="223"/>
    </location>
</feature>
<feature type="domain" description="Amidase" evidence="4">
    <location>
        <begin position="63"/>
        <end position="495"/>
    </location>
</feature>
<dbReference type="PANTHER" id="PTHR43372:SF3">
    <property type="entry name" value="AT07710P-RELATED"/>
    <property type="match status" value="1"/>
</dbReference>
<proteinExistence type="inferred from homology"/>
<evidence type="ECO:0000313" key="5">
    <source>
        <dbReference type="EMBL" id="CAG9772552.1"/>
    </source>
</evidence>
<keyword evidence="3" id="KW-0732">Signal</keyword>
<feature type="active site" description="Charge relay system" evidence="2">
    <location>
        <position position="199"/>
    </location>
</feature>
<dbReference type="Pfam" id="PF01425">
    <property type="entry name" value="Amidase"/>
    <property type="match status" value="1"/>
</dbReference>
<feature type="chain" id="PRO_5040459351" description="Amidase domain-containing protein" evidence="3">
    <location>
        <begin position="20"/>
        <end position="513"/>
    </location>
</feature>
<evidence type="ECO:0000259" key="4">
    <source>
        <dbReference type="Pfam" id="PF01425"/>
    </source>
</evidence>
<dbReference type="EMBL" id="OU892284">
    <property type="protein sequence ID" value="CAG9772552.1"/>
    <property type="molecule type" value="Genomic_DNA"/>
</dbReference>
<dbReference type="PROSITE" id="PS00571">
    <property type="entry name" value="AMIDASES"/>
    <property type="match status" value="1"/>
</dbReference>
<dbReference type="InterPro" id="IPR036928">
    <property type="entry name" value="AS_sf"/>
</dbReference>
<gene>
    <name evidence="5" type="ORF">CEUTPL_LOCUS12958</name>
</gene>
<evidence type="ECO:0000256" key="2">
    <source>
        <dbReference type="PIRSR" id="PIRSR001221-1"/>
    </source>
</evidence>
<dbReference type="PANTHER" id="PTHR43372">
    <property type="entry name" value="FATTY-ACID AMIDE HYDROLASE"/>
    <property type="match status" value="1"/>
</dbReference>
<feature type="active site" description="Charge relay system" evidence="2">
    <location>
        <position position="124"/>
    </location>
</feature>
<dbReference type="AlphaFoldDB" id="A0A9N9N009"/>
<dbReference type="Proteomes" id="UP001152799">
    <property type="component" value="Chromosome 8"/>
</dbReference>
<protein>
    <recommendedName>
        <fullName evidence="4">Amidase domain-containing protein</fullName>
    </recommendedName>
</protein>
<dbReference type="InterPro" id="IPR020556">
    <property type="entry name" value="Amidase_CS"/>
</dbReference>
<dbReference type="InterPro" id="IPR052739">
    <property type="entry name" value="FAAH2"/>
</dbReference>
<feature type="signal peptide" evidence="3">
    <location>
        <begin position="1"/>
        <end position="19"/>
    </location>
</feature>
<evidence type="ECO:0000256" key="3">
    <source>
        <dbReference type="SAM" id="SignalP"/>
    </source>
</evidence>
<sequence length="513" mass="57174">MEIFLTIMFAIIRLLDIISEPFFKCRAKNKKLNLPPIRNDLLKISATELASKIRRKQISSLDICEAYIERVKEVNPTLNAVVEDRFNEALKEAKQVNSYLQTTSLSEAELEKIKPLLGVPVTIKEACAVKGMTHCTGSLSRLGFTAENDAEAVAKLKCAGAIVLLVSNTPELCLSWETFNYITGRTNNPYDPTCTSGGSSGGEGALLGSAASLIGIGSDVAGSIRLPALFCGVFGHKPTSRIISIKGHWPMGQDDKYNDYLVVGPMARYACDLKLMMKVLCNDKTSAELRLNESVDLTKLNVFFIEDIRSSVIQPYTSQDIKGVIEKSVKHLKEFYGSTIKDYKFKSFDNSWIVCNKEITGIEDTPYPFKWEACGDCFDLFKSPFGKSRYTWNLWYFYILDKLYKLIVSDYSVENEKMKKEVVEKLDNNGVIILPTFIDSACKHNQMNFKVSYSHLSIANALGLPATSVPCGFDKEGMPIGVQVLAAPHQDRLCLAVAEALERYFGGWIEPPE</sequence>
<evidence type="ECO:0000256" key="1">
    <source>
        <dbReference type="ARBA" id="ARBA00009199"/>
    </source>
</evidence>
<comment type="similarity">
    <text evidence="1">Belongs to the amidase family.</text>
</comment>
<keyword evidence="6" id="KW-1185">Reference proteome</keyword>
<dbReference type="Gene3D" id="3.90.1300.10">
    <property type="entry name" value="Amidase signature (AS) domain"/>
    <property type="match status" value="1"/>
</dbReference>
<dbReference type="GO" id="GO:0012505">
    <property type="term" value="C:endomembrane system"/>
    <property type="evidence" value="ECO:0007669"/>
    <property type="project" value="TreeGrafter"/>
</dbReference>
<organism evidence="5 6">
    <name type="scientific">Ceutorhynchus assimilis</name>
    <name type="common">cabbage seed weevil</name>
    <dbReference type="NCBI Taxonomy" id="467358"/>
    <lineage>
        <taxon>Eukaryota</taxon>
        <taxon>Metazoa</taxon>
        <taxon>Ecdysozoa</taxon>
        <taxon>Arthropoda</taxon>
        <taxon>Hexapoda</taxon>
        <taxon>Insecta</taxon>
        <taxon>Pterygota</taxon>
        <taxon>Neoptera</taxon>
        <taxon>Endopterygota</taxon>
        <taxon>Coleoptera</taxon>
        <taxon>Polyphaga</taxon>
        <taxon>Cucujiformia</taxon>
        <taxon>Curculionidae</taxon>
        <taxon>Ceutorhynchinae</taxon>
        <taxon>Ceutorhynchus</taxon>
    </lineage>
</organism>
<name>A0A9N9N009_9CUCU</name>
<accession>A0A9N9N009</accession>
<dbReference type="PIRSF" id="PIRSF001221">
    <property type="entry name" value="Amidase_fungi"/>
    <property type="match status" value="1"/>
</dbReference>
<evidence type="ECO:0000313" key="6">
    <source>
        <dbReference type="Proteomes" id="UP001152799"/>
    </source>
</evidence>